<feature type="repeat" description="TPR" evidence="10">
    <location>
        <begin position="354"/>
        <end position="387"/>
    </location>
</feature>
<dbReference type="OrthoDB" id="2942533at2759"/>
<dbReference type="InterPro" id="IPR011990">
    <property type="entry name" value="TPR-like_helical_dom_sf"/>
</dbReference>
<dbReference type="PROSITE" id="PS50005">
    <property type="entry name" value="TPR"/>
    <property type="match status" value="6"/>
</dbReference>
<evidence type="ECO:0000256" key="3">
    <source>
        <dbReference type="ARBA" id="ARBA00022737"/>
    </source>
</evidence>
<dbReference type="PANTHER" id="PTHR46208">
    <property type="entry name" value="MITOCHONDRIAL IMPORT RECEPTOR SUBUNIT TOM70"/>
    <property type="match status" value="1"/>
</dbReference>
<evidence type="ECO:0000256" key="9">
    <source>
        <dbReference type="ARBA" id="ARBA00038030"/>
    </source>
</evidence>
<sequence length="614" mass="68101">MPSSAATESASVTSATVLERAQAFVSEHKRVLLVGAAVAVAAGGIAYYATSSSSSTPSEDGDIESGRKKRKRTNRKKKAGNGGDRGPLIEEVAPKTIDDFIASTGGAEKLSVEERKSLATELKLRGNKAYVERKFADAVKCYTRAIEVTPEPDPVFYSNRAASYMYFAKPEYEKAVEDCTEALKINPKHERSVGRRGTALEKLGRFEEALRDFTAATLLTKFNDQKVAESVERVLKMVTEPKAREIMAKREPRLPPHTFVDAYFGAFRSRPIPDLPGNPSMGDNTLKLALEALAARDYTHSLTFVNEAIEQGVSFDVGRAHALNLRGSFRFLMGDSQAAKEDLEAAIKAQPQFTQSLVKIASVHMEQGNSVDAFAAFDRAIKYDSKDPDIYYHRGQVLFIMQEFKQAADNYRKSLELDPSFVFSHIQLAVAQYKANQLSDSMATFRKALKAFPQRSEPYNYYGELLLDQKRFEDAIDKFDRAIEIEKSKAPPTNVLAMVNKGLTLFQWKNDLAAAEKIIKEALVADPECEAAVATLAQISLQRGEVEQAMTYFQRQVELSRTEADVMNALQFMHAAKAQNEFARNYPDLAEAYRYAEIEQRAAMAAAGGPAAFM</sequence>
<feature type="repeat" description="TPR" evidence="10">
    <location>
        <begin position="530"/>
        <end position="563"/>
    </location>
</feature>
<dbReference type="GO" id="GO:0030943">
    <property type="term" value="F:mitochondrion targeting sequence binding"/>
    <property type="evidence" value="ECO:0007669"/>
    <property type="project" value="TreeGrafter"/>
</dbReference>
<feature type="repeat" description="TPR" evidence="10">
    <location>
        <begin position="456"/>
        <end position="489"/>
    </location>
</feature>
<evidence type="ECO:0000313" key="12">
    <source>
        <dbReference type="EMBL" id="OCB91116.1"/>
    </source>
</evidence>
<reference evidence="12" key="1">
    <citation type="submission" date="2016-06" db="EMBL/GenBank/DDBJ databases">
        <title>Draft Genome sequence of the fungus Inonotus baumii.</title>
        <authorList>
            <person name="Zhu H."/>
            <person name="Lin W."/>
        </authorList>
    </citation>
    <scope>NUCLEOTIDE SEQUENCE</scope>
    <source>
        <strain evidence="12">821</strain>
    </source>
</reference>
<dbReference type="SUPFAM" id="SSF48452">
    <property type="entry name" value="TPR-like"/>
    <property type="match status" value="1"/>
</dbReference>
<gene>
    <name evidence="12" type="ORF">A7U60_g1633</name>
</gene>
<organism evidence="12 13">
    <name type="scientific">Sanghuangporus baumii</name>
    <name type="common">Phellinus baumii</name>
    <dbReference type="NCBI Taxonomy" id="108892"/>
    <lineage>
        <taxon>Eukaryota</taxon>
        <taxon>Fungi</taxon>
        <taxon>Dikarya</taxon>
        <taxon>Basidiomycota</taxon>
        <taxon>Agaricomycotina</taxon>
        <taxon>Agaricomycetes</taxon>
        <taxon>Hymenochaetales</taxon>
        <taxon>Hymenochaetaceae</taxon>
        <taxon>Sanghuangporus</taxon>
    </lineage>
</organism>
<keyword evidence="7" id="KW-0496">Mitochondrion</keyword>
<proteinExistence type="inferred from homology"/>
<dbReference type="Proteomes" id="UP000757232">
    <property type="component" value="Unassembled WGS sequence"/>
</dbReference>
<dbReference type="SMART" id="SM00028">
    <property type="entry name" value="TPR"/>
    <property type="match status" value="10"/>
</dbReference>
<dbReference type="Gene3D" id="1.25.40.10">
    <property type="entry name" value="Tetratricopeptide repeat domain"/>
    <property type="match status" value="2"/>
</dbReference>
<evidence type="ECO:0000256" key="1">
    <source>
        <dbReference type="ARBA" id="ARBA00004572"/>
    </source>
</evidence>
<evidence type="ECO:0000313" key="13">
    <source>
        <dbReference type="Proteomes" id="UP000757232"/>
    </source>
</evidence>
<feature type="compositionally biased region" description="Basic residues" evidence="11">
    <location>
        <begin position="67"/>
        <end position="79"/>
    </location>
</feature>
<evidence type="ECO:0000256" key="11">
    <source>
        <dbReference type="SAM" id="MobiDB-lite"/>
    </source>
</evidence>
<comment type="subcellular location">
    <subcellularLocation>
        <location evidence="1">Mitochondrion outer membrane</location>
        <topology evidence="1">Single-pass membrane protein</topology>
    </subcellularLocation>
</comment>
<dbReference type="GO" id="GO:0005741">
    <property type="term" value="C:mitochondrial outer membrane"/>
    <property type="evidence" value="ECO:0007669"/>
    <property type="project" value="UniProtKB-SubCell"/>
</dbReference>
<dbReference type="PROSITE" id="PS50293">
    <property type="entry name" value="TPR_REGION"/>
    <property type="match status" value="1"/>
</dbReference>
<keyword evidence="2" id="KW-0812">Transmembrane</keyword>
<evidence type="ECO:0000256" key="10">
    <source>
        <dbReference type="PROSITE-ProRule" id="PRU00339"/>
    </source>
</evidence>
<dbReference type="GO" id="GO:0008320">
    <property type="term" value="F:protein transmembrane transporter activity"/>
    <property type="evidence" value="ECO:0007669"/>
    <property type="project" value="TreeGrafter"/>
</dbReference>
<keyword evidence="6" id="KW-1133">Transmembrane helix</keyword>
<dbReference type="InterPro" id="IPR019734">
    <property type="entry name" value="TPR_rpt"/>
</dbReference>
<dbReference type="Pfam" id="PF13432">
    <property type="entry name" value="TPR_16"/>
    <property type="match status" value="4"/>
</dbReference>
<keyword evidence="5 10" id="KW-0802">TPR repeat</keyword>
<evidence type="ECO:0000256" key="5">
    <source>
        <dbReference type="ARBA" id="ARBA00022803"/>
    </source>
</evidence>
<evidence type="ECO:0000256" key="2">
    <source>
        <dbReference type="ARBA" id="ARBA00022692"/>
    </source>
</evidence>
<evidence type="ECO:0000256" key="8">
    <source>
        <dbReference type="ARBA" id="ARBA00023136"/>
    </source>
</evidence>
<dbReference type="GO" id="GO:0045039">
    <property type="term" value="P:protein insertion into mitochondrial inner membrane"/>
    <property type="evidence" value="ECO:0007669"/>
    <property type="project" value="TreeGrafter"/>
</dbReference>
<dbReference type="EMBL" id="LNZH02000105">
    <property type="protein sequence ID" value="OCB91116.1"/>
    <property type="molecule type" value="Genomic_DNA"/>
</dbReference>
<evidence type="ECO:0000256" key="4">
    <source>
        <dbReference type="ARBA" id="ARBA00022787"/>
    </source>
</evidence>
<dbReference type="Pfam" id="PF00515">
    <property type="entry name" value="TPR_1"/>
    <property type="match status" value="1"/>
</dbReference>
<feature type="region of interest" description="Disordered" evidence="11">
    <location>
        <begin position="50"/>
        <end position="89"/>
    </location>
</feature>
<feature type="repeat" description="TPR" evidence="10">
    <location>
        <begin position="119"/>
        <end position="152"/>
    </location>
</feature>
<evidence type="ECO:0000256" key="7">
    <source>
        <dbReference type="ARBA" id="ARBA00023128"/>
    </source>
</evidence>
<dbReference type="AlphaFoldDB" id="A0A9Q5I3Z5"/>
<keyword evidence="4" id="KW-1000">Mitochondrion outer membrane</keyword>
<feature type="repeat" description="TPR" evidence="10">
    <location>
        <begin position="388"/>
        <end position="421"/>
    </location>
</feature>
<accession>A0A9Q5I3Z5</accession>
<protein>
    <submittedName>
        <fullName evidence="12">TPR-like protein</fullName>
    </submittedName>
</protein>
<dbReference type="PANTHER" id="PTHR46208:SF1">
    <property type="entry name" value="MITOCHONDRIAL IMPORT RECEPTOR SUBUNIT TOM70"/>
    <property type="match status" value="1"/>
</dbReference>
<dbReference type="GO" id="GO:0030150">
    <property type="term" value="P:protein import into mitochondrial matrix"/>
    <property type="evidence" value="ECO:0007669"/>
    <property type="project" value="TreeGrafter"/>
</dbReference>
<comment type="similarity">
    <text evidence="9">Belongs to the Tom70 family.</text>
</comment>
<keyword evidence="8" id="KW-0472">Membrane</keyword>
<name>A0A9Q5I3Z5_SANBA</name>
<comment type="caution">
    <text evidence="12">The sequence shown here is derived from an EMBL/GenBank/DDBJ whole genome shotgun (WGS) entry which is preliminary data.</text>
</comment>
<feature type="repeat" description="TPR" evidence="10">
    <location>
        <begin position="156"/>
        <end position="189"/>
    </location>
</feature>
<keyword evidence="13" id="KW-1185">Reference proteome</keyword>
<evidence type="ECO:0000256" key="6">
    <source>
        <dbReference type="ARBA" id="ARBA00022989"/>
    </source>
</evidence>
<keyword evidence="3" id="KW-0677">Repeat</keyword>